<dbReference type="Gene3D" id="3.20.20.10">
    <property type="entry name" value="Alanine racemase"/>
    <property type="match status" value="1"/>
</dbReference>
<dbReference type="SMART" id="SM01119">
    <property type="entry name" value="D-ser_dehydrat"/>
    <property type="match status" value="1"/>
</dbReference>
<evidence type="ECO:0000256" key="2">
    <source>
        <dbReference type="ARBA" id="ARBA00023239"/>
    </source>
</evidence>
<reference evidence="4" key="4">
    <citation type="submission" date="2025-09" db="UniProtKB">
        <authorList>
            <consortium name="Ensembl"/>
        </authorList>
    </citation>
    <scope>IDENTIFICATION</scope>
    <source>
        <strain evidence="4">HNI</strain>
    </source>
</reference>
<dbReference type="InterPro" id="IPR026956">
    <property type="entry name" value="D-ser_dehydrat-like_dom"/>
</dbReference>
<evidence type="ECO:0000313" key="4">
    <source>
        <dbReference type="Ensembl" id="ENSORLP00020026436.1"/>
    </source>
</evidence>
<evidence type="ECO:0000313" key="5">
    <source>
        <dbReference type="Proteomes" id="UP000265180"/>
    </source>
</evidence>
<evidence type="ECO:0000256" key="1">
    <source>
        <dbReference type="ARBA" id="ARBA00005323"/>
    </source>
</evidence>
<dbReference type="InterPro" id="IPR029066">
    <property type="entry name" value="PLP-binding_barrel"/>
</dbReference>
<dbReference type="PANTHER" id="PTHR28004">
    <property type="entry name" value="ZGC:162816-RELATED"/>
    <property type="match status" value="1"/>
</dbReference>
<name>A0A3P9M123_ORYLA</name>
<reference key="1">
    <citation type="journal article" date="2007" name="Nature">
        <title>The medaka draft genome and insights into vertebrate genome evolution.</title>
        <authorList>
            <person name="Kasahara M."/>
            <person name="Naruse K."/>
            <person name="Sasaki S."/>
            <person name="Nakatani Y."/>
            <person name="Qu W."/>
            <person name="Ahsan B."/>
            <person name="Yamada T."/>
            <person name="Nagayasu Y."/>
            <person name="Doi K."/>
            <person name="Kasai Y."/>
            <person name="Jindo T."/>
            <person name="Kobayashi D."/>
            <person name="Shimada A."/>
            <person name="Toyoda A."/>
            <person name="Kuroki Y."/>
            <person name="Fujiyama A."/>
            <person name="Sasaki T."/>
            <person name="Shimizu A."/>
            <person name="Asakawa S."/>
            <person name="Shimizu N."/>
            <person name="Hashimoto S."/>
            <person name="Yang J."/>
            <person name="Lee Y."/>
            <person name="Matsushima K."/>
            <person name="Sugano S."/>
            <person name="Sakaizumi M."/>
            <person name="Narita T."/>
            <person name="Ohishi K."/>
            <person name="Haga S."/>
            <person name="Ohta F."/>
            <person name="Nomoto H."/>
            <person name="Nogata K."/>
            <person name="Morishita T."/>
            <person name="Endo T."/>
            <person name="Shin-I T."/>
            <person name="Takeda H."/>
            <person name="Morishita S."/>
            <person name="Kohara Y."/>
        </authorList>
    </citation>
    <scope>NUCLEOTIDE SEQUENCE [LARGE SCALE GENOMIC DNA]</scope>
    <source>
        <strain>Hd-rR</strain>
    </source>
</reference>
<dbReference type="Ensembl" id="ENSORLT00020001899.1">
    <property type="protein sequence ID" value="ENSORLP00020026436.1"/>
    <property type="gene ID" value="ENSORLG00020008939.1"/>
</dbReference>
<dbReference type="AlphaFoldDB" id="A0A3P9M123"/>
<dbReference type="InterPro" id="IPR042208">
    <property type="entry name" value="D-ser_dehydrat-like_sf"/>
</dbReference>
<dbReference type="PANTHER" id="PTHR28004:SF2">
    <property type="entry name" value="D-SERINE DEHYDRATASE"/>
    <property type="match status" value="1"/>
</dbReference>
<dbReference type="Pfam" id="PF14031">
    <property type="entry name" value="D-ser_dehydrat"/>
    <property type="match status" value="1"/>
</dbReference>
<comment type="similarity">
    <text evidence="1">Belongs to the DSD1 family.</text>
</comment>
<dbReference type="Gene3D" id="2.40.37.20">
    <property type="entry name" value="D-serine dehydratase-like domain"/>
    <property type="match status" value="1"/>
</dbReference>
<feature type="domain" description="D-serine dehydratase-like" evidence="3">
    <location>
        <begin position="220"/>
        <end position="318"/>
    </location>
</feature>
<protein>
    <submittedName>
        <fullName evidence="4">Zgc:162816</fullName>
    </submittedName>
</protein>
<accession>A0A3P9M123</accession>
<dbReference type="SUPFAM" id="SSF51419">
    <property type="entry name" value="PLP-binding barrel"/>
    <property type="match status" value="1"/>
</dbReference>
<reference evidence="4 5" key="2">
    <citation type="submission" date="2017-04" db="EMBL/GenBank/DDBJ databases">
        <title>CpG methylation of centromeres and impact of large insertions on vertebrate speciation.</title>
        <authorList>
            <person name="Ichikawa K."/>
            <person name="Yoshimura J."/>
            <person name="Morishita S."/>
        </authorList>
    </citation>
    <scope>NUCLEOTIDE SEQUENCE</scope>
    <source>
        <strain evidence="4 5">HNI</strain>
    </source>
</reference>
<organism evidence="4 5">
    <name type="scientific">Oryzias latipes</name>
    <name type="common">Japanese rice fish</name>
    <name type="synonym">Japanese killifish</name>
    <dbReference type="NCBI Taxonomy" id="8090"/>
    <lineage>
        <taxon>Eukaryota</taxon>
        <taxon>Metazoa</taxon>
        <taxon>Chordata</taxon>
        <taxon>Craniata</taxon>
        <taxon>Vertebrata</taxon>
        <taxon>Euteleostomi</taxon>
        <taxon>Actinopterygii</taxon>
        <taxon>Neopterygii</taxon>
        <taxon>Teleostei</taxon>
        <taxon>Neoteleostei</taxon>
        <taxon>Acanthomorphata</taxon>
        <taxon>Ovalentaria</taxon>
        <taxon>Atherinomorphae</taxon>
        <taxon>Beloniformes</taxon>
        <taxon>Adrianichthyidae</taxon>
        <taxon>Oryziinae</taxon>
        <taxon>Oryzias</taxon>
    </lineage>
</organism>
<evidence type="ECO:0000259" key="3">
    <source>
        <dbReference type="SMART" id="SM01119"/>
    </source>
</evidence>
<reference evidence="4" key="3">
    <citation type="submission" date="2025-08" db="UniProtKB">
        <authorList>
            <consortium name="Ensembl"/>
        </authorList>
    </citation>
    <scope>IDENTIFICATION</scope>
    <source>
        <strain evidence="4">HNI</strain>
    </source>
</reference>
<dbReference type="GO" id="GO:0016829">
    <property type="term" value="F:lyase activity"/>
    <property type="evidence" value="ECO:0007669"/>
    <property type="project" value="UniProtKB-KW"/>
</dbReference>
<sequence>MASSLCTPALVVDLDKVKRNAQRMIERCQKMGVQLRPHMKTHKTLECADIMTAGSRRCIVVSTLAEAFFYAEHGFDDILYAYCLPFDKMEHCAALSEKLDLFQVLLDHPDALDQLKKRPLKDGGKYAENLGVYAHCGNTYTCKGLEQIQAVAQETTSFVLDFMEKLRAVGITCKASIGSTPSCSHPVKDMAKLDEVHPGNYVFYDVQQSIIGSCCLDDVAVRVLTRVIGHCPHRNQLLIDCGWSGISLDGAGKLSTGYAVIEGHPNLKLLSMTQEHGRVEPISGLLDYSKYPLGSLLTLIPYHSCATAMMHPVYHIHSDGHLLGKWTPTRGW</sequence>
<dbReference type="Proteomes" id="UP000265180">
    <property type="component" value="Chromosome 17"/>
</dbReference>
<dbReference type="InterPro" id="IPR001608">
    <property type="entry name" value="Ala_racemase_N"/>
</dbReference>
<dbReference type="InterPro" id="IPR051466">
    <property type="entry name" value="D-amino_acid_metab_enzyme"/>
</dbReference>
<dbReference type="Pfam" id="PF01168">
    <property type="entry name" value="Ala_racemase_N"/>
    <property type="match status" value="1"/>
</dbReference>
<proteinExistence type="inferred from homology"/>
<keyword evidence="2" id="KW-0456">Lyase</keyword>